<accession>A0A923KPB2</accession>
<sequence>MHPFNKIRCNSIGYRQGFIEILPNIHQGHINIETWSVHPETDISNIDISDDQISDESVEGNTELEMSIDQAEQLIALLQAAISEVKSGG</sequence>
<name>A0A923KPB2_9BURK</name>
<dbReference type="RefSeq" id="WP_186915904.1">
    <property type="nucleotide sequence ID" value="NZ_JACOFZ010000002.1"/>
</dbReference>
<evidence type="ECO:0000313" key="2">
    <source>
        <dbReference type="Proteomes" id="UP000627446"/>
    </source>
</evidence>
<protein>
    <submittedName>
        <fullName evidence="1">Uncharacterized protein</fullName>
    </submittedName>
</protein>
<dbReference type="EMBL" id="JACOFZ010000002">
    <property type="protein sequence ID" value="MBC3881598.1"/>
    <property type="molecule type" value="Genomic_DNA"/>
</dbReference>
<dbReference type="AlphaFoldDB" id="A0A923KPB2"/>
<organism evidence="1 2">
    <name type="scientific">Undibacterium nitidum</name>
    <dbReference type="NCBI Taxonomy" id="2762298"/>
    <lineage>
        <taxon>Bacteria</taxon>
        <taxon>Pseudomonadati</taxon>
        <taxon>Pseudomonadota</taxon>
        <taxon>Betaproteobacteria</taxon>
        <taxon>Burkholderiales</taxon>
        <taxon>Oxalobacteraceae</taxon>
        <taxon>Undibacterium</taxon>
    </lineage>
</organism>
<dbReference type="Proteomes" id="UP000627446">
    <property type="component" value="Unassembled WGS sequence"/>
</dbReference>
<comment type="caution">
    <text evidence="1">The sequence shown here is derived from an EMBL/GenBank/DDBJ whole genome shotgun (WGS) entry which is preliminary data.</text>
</comment>
<evidence type="ECO:0000313" key="1">
    <source>
        <dbReference type="EMBL" id="MBC3881598.1"/>
    </source>
</evidence>
<keyword evidence="2" id="KW-1185">Reference proteome</keyword>
<proteinExistence type="predicted"/>
<gene>
    <name evidence="1" type="ORF">H8K36_09460</name>
</gene>
<reference evidence="1" key="1">
    <citation type="submission" date="2020-08" db="EMBL/GenBank/DDBJ databases">
        <title>Novel species isolated from subtropical streams in China.</title>
        <authorList>
            <person name="Lu H."/>
        </authorList>
    </citation>
    <scope>NUCLEOTIDE SEQUENCE</scope>
    <source>
        <strain evidence="1">LX22W</strain>
    </source>
</reference>